<feature type="compositionally biased region" description="Basic residues" evidence="1">
    <location>
        <begin position="349"/>
        <end position="363"/>
    </location>
</feature>
<feature type="compositionally biased region" description="Low complexity" evidence="1">
    <location>
        <begin position="329"/>
        <end position="348"/>
    </location>
</feature>
<evidence type="ECO:0000256" key="2">
    <source>
        <dbReference type="SAM" id="SignalP"/>
    </source>
</evidence>
<dbReference type="Proteomes" id="UP000521943">
    <property type="component" value="Unassembled WGS sequence"/>
</dbReference>
<name>A0A8H6HSN4_9AGAR</name>
<protein>
    <submittedName>
        <fullName evidence="3">Uncharacterized protein</fullName>
    </submittedName>
</protein>
<proteinExistence type="predicted"/>
<evidence type="ECO:0000313" key="4">
    <source>
        <dbReference type="Proteomes" id="UP000521943"/>
    </source>
</evidence>
<feature type="region of interest" description="Disordered" evidence="1">
    <location>
        <begin position="291"/>
        <end position="385"/>
    </location>
</feature>
<gene>
    <name evidence="3" type="ORF">DFP72DRAFT_904882</name>
</gene>
<dbReference type="PROSITE" id="PS51257">
    <property type="entry name" value="PROKAR_LIPOPROTEIN"/>
    <property type="match status" value="1"/>
</dbReference>
<feature type="chain" id="PRO_5034864942" evidence="2">
    <location>
        <begin position="24"/>
        <end position="385"/>
    </location>
</feature>
<feature type="region of interest" description="Disordered" evidence="1">
    <location>
        <begin position="169"/>
        <end position="192"/>
    </location>
</feature>
<feature type="compositionally biased region" description="Polar residues" evidence="1">
    <location>
        <begin position="296"/>
        <end position="310"/>
    </location>
</feature>
<organism evidence="3 4">
    <name type="scientific">Ephemerocybe angulata</name>
    <dbReference type="NCBI Taxonomy" id="980116"/>
    <lineage>
        <taxon>Eukaryota</taxon>
        <taxon>Fungi</taxon>
        <taxon>Dikarya</taxon>
        <taxon>Basidiomycota</taxon>
        <taxon>Agaricomycotina</taxon>
        <taxon>Agaricomycetes</taxon>
        <taxon>Agaricomycetidae</taxon>
        <taxon>Agaricales</taxon>
        <taxon>Agaricineae</taxon>
        <taxon>Psathyrellaceae</taxon>
        <taxon>Ephemerocybe</taxon>
    </lineage>
</organism>
<comment type="caution">
    <text evidence="3">The sequence shown here is derived from an EMBL/GenBank/DDBJ whole genome shotgun (WGS) entry which is preliminary data.</text>
</comment>
<keyword evidence="4" id="KW-1185">Reference proteome</keyword>
<keyword evidence="2" id="KW-0732">Signal</keyword>
<dbReference type="Gene3D" id="2.170.15.10">
    <property type="entry name" value="Proaerolysin, chain A, domain 3"/>
    <property type="match status" value="1"/>
</dbReference>
<reference evidence="3 4" key="1">
    <citation type="submission" date="2020-07" db="EMBL/GenBank/DDBJ databases">
        <title>Comparative genomics of pyrophilous fungi reveals a link between fire events and developmental genes.</title>
        <authorList>
            <consortium name="DOE Joint Genome Institute"/>
            <person name="Steindorff A.S."/>
            <person name="Carver A."/>
            <person name="Calhoun S."/>
            <person name="Stillman K."/>
            <person name="Liu H."/>
            <person name="Lipzen A."/>
            <person name="Pangilinan J."/>
            <person name="Labutti K."/>
            <person name="Bruns T.D."/>
            <person name="Grigoriev I.V."/>
        </authorList>
    </citation>
    <scope>NUCLEOTIDE SEQUENCE [LARGE SCALE GENOMIC DNA]</scope>
    <source>
        <strain evidence="3 4">CBS 144469</strain>
    </source>
</reference>
<evidence type="ECO:0000256" key="1">
    <source>
        <dbReference type="SAM" id="MobiDB-lite"/>
    </source>
</evidence>
<feature type="compositionally biased region" description="Basic and acidic residues" evidence="1">
    <location>
        <begin position="317"/>
        <end position="328"/>
    </location>
</feature>
<sequence length="385" mass="41280">MITTSRVFLAASMLLMSACSTMGMPIMLSYEEAELFQRDGNCIKLTGDRIKKIPGWSKVTAYVNEHWGSDGGLKVNDHKYTDKMVMACMNVQQVTSTWKSEPQCQDSLTDFDSKAMGTDLVISGTKEITRETHASWTTTHSSELTAGAEFTVGIGSDATGKAEAKFSMSTTIKDETTSSKGSSRETKDSFGYNFPVPKGNTCGLKLKVTDCDGQASATVPIVVTGTVWFFYNDAVPDKTDASFGNHYHWSVHLDSILSEQERTSLIELSGGIKTSTKGELLVECKPSEPGAKAITKNLTTGKTLSGGASESKSASDTPKDKSPKDGKPKTGNSTSTKPKTGKPQTGKPKTGKPKVATKPKSGKPKSGAQKPGKKSRAALVERSQW</sequence>
<feature type="signal peptide" evidence="2">
    <location>
        <begin position="1"/>
        <end position="23"/>
    </location>
</feature>
<dbReference type="OrthoDB" id="3010635at2759"/>
<dbReference type="AlphaFoldDB" id="A0A8H6HSN4"/>
<dbReference type="SUPFAM" id="SSF56973">
    <property type="entry name" value="Aerolisin/ETX pore-forming domain"/>
    <property type="match status" value="1"/>
</dbReference>
<feature type="compositionally biased region" description="Basic and acidic residues" evidence="1">
    <location>
        <begin position="172"/>
        <end position="188"/>
    </location>
</feature>
<accession>A0A8H6HSN4</accession>
<dbReference type="EMBL" id="JACGCI010000044">
    <property type="protein sequence ID" value="KAF6752458.1"/>
    <property type="molecule type" value="Genomic_DNA"/>
</dbReference>
<evidence type="ECO:0000313" key="3">
    <source>
        <dbReference type="EMBL" id="KAF6752458.1"/>
    </source>
</evidence>